<evidence type="ECO:0000256" key="1">
    <source>
        <dbReference type="ARBA" id="ARBA00034772"/>
    </source>
</evidence>
<dbReference type="InterPro" id="IPR022761">
    <property type="entry name" value="Fumarate_lyase_N"/>
</dbReference>
<dbReference type="SMART" id="SM00998">
    <property type="entry name" value="ADSL_C"/>
    <property type="match status" value="1"/>
</dbReference>
<name>A0A4Q7NH19_9BURK</name>
<evidence type="ECO:0000313" key="3">
    <source>
        <dbReference type="EMBL" id="RZS84133.1"/>
    </source>
</evidence>
<dbReference type="Pfam" id="PF10397">
    <property type="entry name" value="ADSL_C"/>
    <property type="match status" value="1"/>
</dbReference>
<accession>A0A4Q7NH19</accession>
<dbReference type="SUPFAM" id="SSF48557">
    <property type="entry name" value="L-aspartase-like"/>
    <property type="match status" value="1"/>
</dbReference>
<comment type="caution">
    <text evidence="3">The sequence shown here is derived from an EMBL/GenBank/DDBJ whole genome shotgun (WGS) entry which is preliminary data.</text>
</comment>
<organism evidence="3 4">
    <name type="scientific">Pigmentiphaga kullae</name>
    <dbReference type="NCBI Taxonomy" id="151784"/>
    <lineage>
        <taxon>Bacteria</taxon>
        <taxon>Pseudomonadati</taxon>
        <taxon>Pseudomonadota</taxon>
        <taxon>Betaproteobacteria</taxon>
        <taxon>Burkholderiales</taxon>
        <taxon>Alcaligenaceae</taxon>
        <taxon>Pigmentiphaga</taxon>
    </lineage>
</organism>
<keyword evidence="4" id="KW-1185">Reference proteome</keyword>
<dbReference type="InterPro" id="IPR000362">
    <property type="entry name" value="Fumarate_lyase_fam"/>
</dbReference>
<dbReference type="InterPro" id="IPR008948">
    <property type="entry name" value="L-Aspartase-like"/>
</dbReference>
<dbReference type="PANTHER" id="PTHR43172:SF2">
    <property type="entry name" value="ADENYLOSUCCINATE LYASE C-TERMINAL DOMAIN-CONTAINING PROTEIN"/>
    <property type="match status" value="1"/>
</dbReference>
<dbReference type="PRINTS" id="PR00149">
    <property type="entry name" value="FUMRATELYASE"/>
</dbReference>
<protein>
    <submittedName>
        <fullName evidence="3">3-carboxy-cis,cis-muconate cycloisomerase</fullName>
    </submittedName>
</protein>
<evidence type="ECO:0000313" key="4">
    <source>
        <dbReference type="Proteomes" id="UP000292445"/>
    </source>
</evidence>
<dbReference type="GO" id="GO:0016853">
    <property type="term" value="F:isomerase activity"/>
    <property type="evidence" value="ECO:0007669"/>
    <property type="project" value="UniProtKB-KW"/>
</dbReference>
<proteinExistence type="inferred from homology"/>
<dbReference type="InterPro" id="IPR019468">
    <property type="entry name" value="AdenyloSucc_lyase_C"/>
</dbReference>
<keyword evidence="3" id="KW-0413">Isomerase</keyword>
<dbReference type="PRINTS" id="PR00145">
    <property type="entry name" value="ARGSUCLYASE"/>
</dbReference>
<dbReference type="OrthoDB" id="9768878at2"/>
<dbReference type="RefSeq" id="WP_130355525.1">
    <property type="nucleotide sequence ID" value="NZ_SGXC01000001.1"/>
</dbReference>
<evidence type="ECO:0000259" key="2">
    <source>
        <dbReference type="SMART" id="SM00998"/>
    </source>
</evidence>
<sequence>MSTTPIDSRIFGDMFGTADMRGVFCDDALVGRYVEVEAALARAQARVGIIPAQAAADITRAASAFTADFDRLARETLIVGYPILPLVRQLSEAAGDAGRYVHWGATTQDIMDTALVLQLRQALQLTEEQIGTLRAVLARMAGEHRETLLAGRTHLQHALPITFGYKAAVWLSMFDRHMARLQELKPRLLVGSFSGAAGTLASLGDHGLQVQRALCEELGLGIPAITWHVARDNLAEAVGLLALLTGSLAKIATDVSLMMANEFGEVAEPFVPGRGASSTMPQKRNPISCEVIIANAKAVRQNAALMFDAAVHDFERSTGPWQAEWLAIPQSFVLAAGACANAIFMLEGLTVDKQRMCRNLDLTGGLIVAEAVMMAAAKALGRQAAHERVYDACKQAAESARPLWEILAGQANMRDALGGEEGIRRLCSPESYLGSTLAMVDGMLAADGRRPANTSEGRSA</sequence>
<dbReference type="CDD" id="cd01597">
    <property type="entry name" value="pCLME"/>
    <property type="match status" value="1"/>
</dbReference>
<comment type="similarity">
    <text evidence="1">Belongs to the class-II fumarase/aspartase family.</text>
</comment>
<dbReference type="PANTHER" id="PTHR43172">
    <property type="entry name" value="ADENYLOSUCCINATE LYASE"/>
    <property type="match status" value="1"/>
</dbReference>
<dbReference type="FunFam" id="1.20.200.10:FF:000014">
    <property type="entry name" value="3-carboxy-cis,cis-muconate cycloisomerase"/>
    <property type="match status" value="1"/>
</dbReference>
<dbReference type="Proteomes" id="UP000292445">
    <property type="component" value="Unassembled WGS sequence"/>
</dbReference>
<dbReference type="AlphaFoldDB" id="A0A4Q7NH19"/>
<reference evidence="3 4" key="1">
    <citation type="submission" date="2019-02" db="EMBL/GenBank/DDBJ databases">
        <title>Genomic Encyclopedia of Type Strains, Phase IV (KMG-IV): sequencing the most valuable type-strain genomes for metagenomic binning, comparative biology and taxonomic classification.</title>
        <authorList>
            <person name="Goeker M."/>
        </authorList>
    </citation>
    <scope>NUCLEOTIDE SEQUENCE [LARGE SCALE GENOMIC DNA]</scope>
    <source>
        <strain evidence="3 4">K24</strain>
    </source>
</reference>
<feature type="domain" description="Adenylosuccinate lyase C-terminal" evidence="2">
    <location>
        <begin position="364"/>
        <end position="444"/>
    </location>
</feature>
<dbReference type="Pfam" id="PF00206">
    <property type="entry name" value="Lyase_1"/>
    <property type="match status" value="1"/>
</dbReference>
<dbReference type="Gene3D" id="1.20.200.10">
    <property type="entry name" value="Fumarase/aspartase (Central domain)"/>
    <property type="match status" value="1"/>
</dbReference>
<gene>
    <name evidence="3" type="ORF">EV675_0135</name>
</gene>
<dbReference type="Gene3D" id="1.10.40.30">
    <property type="entry name" value="Fumarase/aspartase (C-terminal domain)"/>
    <property type="match status" value="1"/>
</dbReference>
<dbReference type="EMBL" id="SGXC01000001">
    <property type="protein sequence ID" value="RZS84133.1"/>
    <property type="molecule type" value="Genomic_DNA"/>
</dbReference>